<reference evidence="1" key="1">
    <citation type="submission" date="2023-01" db="EMBL/GenBank/DDBJ databases">
        <title>Colletotrichum chrysophilum M932 genome sequence.</title>
        <authorList>
            <person name="Baroncelli R."/>
        </authorList>
    </citation>
    <scope>NUCLEOTIDE SEQUENCE</scope>
    <source>
        <strain evidence="1">M932</strain>
    </source>
</reference>
<organism evidence="1 2">
    <name type="scientific">Colletotrichum chrysophilum</name>
    <dbReference type="NCBI Taxonomy" id="1836956"/>
    <lineage>
        <taxon>Eukaryota</taxon>
        <taxon>Fungi</taxon>
        <taxon>Dikarya</taxon>
        <taxon>Ascomycota</taxon>
        <taxon>Pezizomycotina</taxon>
        <taxon>Sordariomycetes</taxon>
        <taxon>Hypocreomycetidae</taxon>
        <taxon>Glomerellales</taxon>
        <taxon>Glomerellaceae</taxon>
        <taxon>Colletotrichum</taxon>
        <taxon>Colletotrichum gloeosporioides species complex</taxon>
    </lineage>
</organism>
<accession>A0AAD9EB66</accession>
<dbReference type="AlphaFoldDB" id="A0AAD9EB66"/>
<evidence type="ECO:0000313" key="1">
    <source>
        <dbReference type="EMBL" id="KAK1841307.1"/>
    </source>
</evidence>
<dbReference type="EMBL" id="JAQOWY010000491">
    <property type="protein sequence ID" value="KAK1841307.1"/>
    <property type="molecule type" value="Genomic_DNA"/>
</dbReference>
<sequence>MNNDLSYILYLNGDCPRLIWYPAVAASSTYEALARLIPLMRPSVARAAIFSDNQTLFDSLIAGDDGGEPVELSFSLLKLPSLPPGIGTNKGELDSVYNGMSCNASYVETYVSIPEEWRRALEDYQLDDGITLMDLDYERWPLGFLKRHSAKVGN</sequence>
<keyword evidence="2" id="KW-1185">Reference proteome</keyword>
<name>A0AAD9EB66_9PEZI</name>
<comment type="caution">
    <text evidence="1">The sequence shown here is derived from an EMBL/GenBank/DDBJ whole genome shotgun (WGS) entry which is preliminary data.</text>
</comment>
<dbReference type="Proteomes" id="UP001243330">
    <property type="component" value="Unassembled WGS sequence"/>
</dbReference>
<proteinExistence type="predicted"/>
<protein>
    <submittedName>
        <fullName evidence="1">Uncharacterized protein</fullName>
    </submittedName>
</protein>
<gene>
    <name evidence="1" type="ORF">CCHR01_16076</name>
</gene>
<evidence type="ECO:0000313" key="2">
    <source>
        <dbReference type="Proteomes" id="UP001243330"/>
    </source>
</evidence>